<protein>
    <submittedName>
        <fullName evidence="3">ABC-type nitrate/sulfonate/bicarbonate transport system, substrate-binding protein</fullName>
    </submittedName>
</protein>
<keyword evidence="4" id="KW-1185">Reference proteome</keyword>
<dbReference type="EMBL" id="FORR01000005">
    <property type="protein sequence ID" value="SFJ17453.1"/>
    <property type="molecule type" value="Genomic_DNA"/>
</dbReference>
<dbReference type="PANTHER" id="PTHR31528:SF3">
    <property type="entry name" value="THIAMINE BIOSYNTHESIS PROTEIN HI_0357-RELATED"/>
    <property type="match status" value="1"/>
</dbReference>
<gene>
    <name evidence="3" type="ORF">SAMN05421852_105121</name>
</gene>
<evidence type="ECO:0000313" key="3">
    <source>
        <dbReference type="EMBL" id="SFJ17453.1"/>
    </source>
</evidence>
<accession>A0A1I3P7G5</accession>
<dbReference type="Pfam" id="PF09084">
    <property type="entry name" value="NMT1"/>
    <property type="match status" value="1"/>
</dbReference>
<feature type="domain" description="SsuA/THI5-like" evidence="2">
    <location>
        <begin position="43"/>
        <end position="256"/>
    </location>
</feature>
<evidence type="ECO:0000313" key="4">
    <source>
        <dbReference type="Proteomes" id="UP000199545"/>
    </source>
</evidence>
<dbReference type="SUPFAM" id="SSF53850">
    <property type="entry name" value="Periplasmic binding protein-like II"/>
    <property type="match status" value="1"/>
</dbReference>
<dbReference type="Gene3D" id="3.40.190.10">
    <property type="entry name" value="Periplasmic binding protein-like II"/>
    <property type="match status" value="2"/>
</dbReference>
<dbReference type="InterPro" id="IPR027939">
    <property type="entry name" value="NMT1/THI5"/>
</dbReference>
<feature type="signal peptide" evidence="1">
    <location>
        <begin position="1"/>
        <end position="17"/>
    </location>
</feature>
<reference evidence="3 4" key="1">
    <citation type="submission" date="2016-10" db="EMBL/GenBank/DDBJ databases">
        <authorList>
            <person name="de Groot N.N."/>
        </authorList>
    </citation>
    <scope>NUCLEOTIDE SEQUENCE [LARGE SCALE GENOMIC DNA]</scope>
    <source>
        <strain evidence="3 4">DSM 44778</strain>
    </source>
</reference>
<sequence length="331" mass="37556">MRKWFGLFLVFCLMVLAACSSPGQGKTTEKHKKVTVVLDWTPNTNHTGLYVAKEKKYFQNEGLDVQIIQPGKTTAEQMVASKNADFGISYQEMVTQARTQNIPVISIAAIIQHNTSGFASPVAKNIKRPKDFEGKTYGAFGAPVEQQVIGSLMEKDHGDVKKVKFSNIGNMDYFTATKKGIDFAWIYYGWTGIEAELRGEKLNMLYLTDYSKDLDYYTPVIITSEHKAKQDPETVRAFMRAVAKGYRYAIEHPNEAADILIHAVPNLDPQLVKKSQAWLSPRYQAEAKEWGYQKKEVWENYARWMKEHKLLEGNFEAEKAFTNEFLPGGGK</sequence>
<dbReference type="PROSITE" id="PS51257">
    <property type="entry name" value="PROKAR_LIPOPROTEIN"/>
    <property type="match status" value="1"/>
</dbReference>
<name>A0A1I3P7G5_9BACL</name>
<dbReference type="Proteomes" id="UP000199545">
    <property type="component" value="Unassembled WGS sequence"/>
</dbReference>
<dbReference type="PANTHER" id="PTHR31528">
    <property type="entry name" value="4-AMINO-5-HYDROXYMETHYL-2-METHYLPYRIMIDINE PHOSPHATE SYNTHASE THI11-RELATED"/>
    <property type="match status" value="1"/>
</dbReference>
<proteinExistence type="predicted"/>
<dbReference type="RefSeq" id="WP_093229187.1">
    <property type="nucleotide sequence ID" value="NZ_FORR01000005.1"/>
</dbReference>
<dbReference type="InterPro" id="IPR015168">
    <property type="entry name" value="SsuA/THI5"/>
</dbReference>
<dbReference type="GO" id="GO:0009228">
    <property type="term" value="P:thiamine biosynthetic process"/>
    <property type="evidence" value="ECO:0007669"/>
    <property type="project" value="InterPro"/>
</dbReference>
<evidence type="ECO:0000259" key="2">
    <source>
        <dbReference type="Pfam" id="PF09084"/>
    </source>
</evidence>
<feature type="chain" id="PRO_5039515314" evidence="1">
    <location>
        <begin position="18"/>
        <end position="331"/>
    </location>
</feature>
<organism evidence="3 4">
    <name type="scientific">Thermoflavimicrobium dichotomicum</name>
    <dbReference type="NCBI Taxonomy" id="46223"/>
    <lineage>
        <taxon>Bacteria</taxon>
        <taxon>Bacillati</taxon>
        <taxon>Bacillota</taxon>
        <taxon>Bacilli</taxon>
        <taxon>Bacillales</taxon>
        <taxon>Thermoactinomycetaceae</taxon>
        <taxon>Thermoflavimicrobium</taxon>
    </lineage>
</organism>
<dbReference type="OrthoDB" id="9815602at2"/>
<evidence type="ECO:0000256" key="1">
    <source>
        <dbReference type="SAM" id="SignalP"/>
    </source>
</evidence>
<keyword evidence="1" id="KW-0732">Signal</keyword>
<dbReference type="AlphaFoldDB" id="A0A1I3P7G5"/>
<dbReference type="STRING" id="46223.SAMN05421852_105121"/>